<feature type="domain" description="DUF2007" evidence="1">
    <location>
        <begin position="9"/>
        <end position="68"/>
    </location>
</feature>
<sequence length="100" mass="10872">MSNMHLLCKDNSLAIHALKGLLQTQGIDAEVRGEALLGAMGELAADVALVELWVEAENLAKGKEVLESTQQQGSPWVCRDCGEPNEATFEICWQCGNEPF</sequence>
<proteinExistence type="predicted"/>
<evidence type="ECO:0000259" key="1">
    <source>
        <dbReference type="Pfam" id="PF09413"/>
    </source>
</evidence>
<dbReference type="Pfam" id="PF24463">
    <property type="entry name" value="DUF7577"/>
    <property type="match status" value="1"/>
</dbReference>
<evidence type="ECO:0000313" key="4">
    <source>
        <dbReference type="Proteomes" id="UP000281474"/>
    </source>
</evidence>
<name>A0A3L8PZ56_9GAMM</name>
<protein>
    <submittedName>
        <fullName evidence="3">DUF2007 domain-containing protein</fullName>
    </submittedName>
</protein>
<evidence type="ECO:0000259" key="2">
    <source>
        <dbReference type="Pfam" id="PF24463"/>
    </source>
</evidence>
<dbReference type="Pfam" id="PF09413">
    <property type="entry name" value="DUF2007"/>
    <property type="match status" value="1"/>
</dbReference>
<keyword evidence="4" id="KW-1185">Reference proteome</keyword>
<reference evidence="3 4" key="1">
    <citation type="submission" date="2018-09" db="EMBL/GenBank/DDBJ databases">
        <title>Phylogeny of the Shewanellaceae, and recommendation for two new genera, Pseudoshewanella and Parashewanella.</title>
        <authorList>
            <person name="Wang G."/>
        </authorList>
    </citation>
    <scope>NUCLEOTIDE SEQUENCE [LARGE SCALE GENOMIC DNA]</scope>
    <source>
        <strain evidence="3 4">C51</strain>
    </source>
</reference>
<dbReference type="OrthoDB" id="9814654at2"/>
<organism evidence="3 4">
    <name type="scientific">Parashewanella curva</name>
    <dbReference type="NCBI Taxonomy" id="2338552"/>
    <lineage>
        <taxon>Bacteria</taxon>
        <taxon>Pseudomonadati</taxon>
        <taxon>Pseudomonadota</taxon>
        <taxon>Gammaproteobacteria</taxon>
        <taxon>Alteromonadales</taxon>
        <taxon>Shewanellaceae</taxon>
        <taxon>Parashewanella</taxon>
    </lineage>
</organism>
<dbReference type="InterPro" id="IPR018551">
    <property type="entry name" value="DUF2007"/>
</dbReference>
<evidence type="ECO:0000313" key="3">
    <source>
        <dbReference type="EMBL" id="RLV59808.1"/>
    </source>
</evidence>
<accession>A0A3L8PZ56</accession>
<feature type="domain" description="DUF7577" evidence="2">
    <location>
        <begin position="75"/>
        <end position="98"/>
    </location>
</feature>
<dbReference type="InterPro" id="IPR055999">
    <property type="entry name" value="DUF7577"/>
</dbReference>
<dbReference type="Proteomes" id="UP000281474">
    <property type="component" value="Unassembled WGS sequence"/>
</dbReference>
<dbReference type="AlphaFoldDB" id="A0A3L8PZ56"/>
<dbReference type="EMBL" id="QZEI01000026">
    <property type="protein sequence ID" value="RLV59808.1"/>
    <property type="molecule type" value="Genomic_DNA"/>
</dbReference>
<dbReference type="RefSeq" id="WP_121838871.1">
    <property type="nucleotide sequence ID" value="NZ_ML014775.1"/>
</dbReference>
<gene>
    <name evidence="3" type="ORF">D5018_10050</name>
</gene>
<comment type="caution">
    <text evidence="3">The sequence shown here is derived from an EMBL/GenBank/DDBJ whole genome shotgun (WGS) entry which is preliminary data.</text>
</comment>